<keyword evidence="1" id="KW-1133">Transmembrane helix</keyword>
<proteinExistence type="predicted"/>
<keyword evidence="1" id="KW-0472">Membrane</keyword>
<accession>A0A1H6K1H5</accession>
<sequence>MLSARAISIVGMGEVFIGSAALAGGGLTRASLRWNYRAMFPDVYVSKLVVPTLRDRIHGAFLWSRRNGIIAGRAAAALHGARYVDATTPVEMLWQNGRPPDGIVVRNERMDADDVQFIDGLPVTTPQRTAFDLARHLPRDIAVRHLDALARATGLTVVDVLPLAERYPRARGLPRARIALPLMDGGAESPQETRVRLILIDDGLPAPRTQILVSDGFQDAYIDMGYDEPKVGFDYEGAHHSEDRGQYVYDIGRGELIERRGWLDIRVVAEHSRRFILHRAYEAFARRGWKPPRRLR</sequence>
<dbReference type="Proteomes" id="UP000182915">
    <property type="component" value="Chromosome I"/>
</dbReference>
<dbReference type="AlphaFoldDB" id="A0A1H6K1H5"/>
<organism evidence="2 3">
    <name type="scientific">Mycolicibacterium rutilum</name>
    <name type="common">Mycobacterium rutilum</name>
    <dbReference type="NCBI Taxonomy" id="370526"/>
    <lineage>
        <taxon>Bacteria</taxon>
        <taxon>Bacillati</taxon>
        <taxon>Actinomycetota</taxon>
        <taxon>Actinomycetes</taxon>
        <taxon>Mycobacteriales</taxon>
        <taxon>Mycobacteriaceae</taxon>
        <taxon>Mycolicibacterium</taxon>
    </lineage>
</organism>
<keyword evidence="1" id="KW-0812">Transmembrane</keyword>
<name>A0A1H6K1H5_MYCRU</name>
<dbReference type="EMBL" id="LT629971">
    <property type="protein sequence ID" value="SEH66167.1"/>
    <property type="molecule type" value="Genomic_DNA"/>
</dbReference>
<evidence type="ECO:0000313" key="3">
    <source>
        <dbReference type="Proteomes" id="UP000182915"/>
    </source>
</evidence>
<evidence type="ECO:0000313" key="2">
    <source>
        <dbReference type="EMBL" id="SEH66167.1"/>
    </source>
</evidence>
<gene>
    <name evidence="2" type="ORF">SAMN04489835_2585</name>
</gene>
<reference evidence="3" key="1">
    <citation type="submission" date="2016-10" db="EMBL/GenBank/DDBJ databases">
        <authorList>
            <person name="Varghese N."/>
            <person name="Submissions S."/>
        </authorList>
    </citation>
    <scope>NUCLEOTIDE SEQUENCE [LARGE SCALE GENOMIC DNA]</scope>
    <source>
        <strain evidence="3">DSM 45405</strain>
    </source>
</reference>
<evidence type="ECO:0008006" key="4">
    <source>
        <dbReference type="Google" id="ProtNLM"/>
    </source>
</evidence>
<evidence type="ECO:0000256" key="1">
    <source>
        <dbReference type="SAM" id="Phobius"/>
    </source>
</evidence>
<dbReference type="STRING" id="370526.SAMN04489835_2585"/>
<keyword evidence="3" id="KW-1185">Reference proteome</keyword>
<feature type="transmembrane region" description="Helical" evidence="1">
    <location>
        <begin position="6"/>
        <end position="27"/>
    </location>
</feature>
<protein>
    <recommendedName>
        <fullName evidence="4">Transcriptional regulator, AbiEi antitoxin, Type IV TA system</fullName>
    </recommendedName>
</protein>